<dbReference type="EMBL" id="CP060394">
    <property type="protein sequence ID" value="QNI32906.1"/>
    <property type="molecule type" value="Genomic_DNA"/>
</dbReference>
<keyword evidence="3" id="KW-1185">Reference proteome</keyword>
<sequence>MRDIAWKLIEAMALQLTPQEREIVLGDLIETSETAWRGMREVSGLVARRQLQLWTSWRPWLAAPCMALPCSFLLMGFSFAISSELRTYFAYGLQLNLFSAQPAEAVSLLCQALVLMICAWAAGFTVDSVSRRTLAASAICCFLPCLFCLLRFRQESLPRFCLLLFLFPAIAGVCFSRRGGTINRRRAFTLALAATICMAVLALSGHLWVLNWELIVPAWYLAILRFRPDRMAVLRNEGIVS</sequence>
<evidence type="ECO:0000256" key="1">
    <source>
        <dbReference type="SAM" id="Phobius"/>
    </source>
</evidence>
<dbReference type="Proteomes" id="UP000515312">
    <property type="component" value="Chromosome"/>
</dbReference>
<keyword evidence="1" id="KW-0812">Transmembrane</keyword>
<accession>A0A7G8BK36</accession>
<dbReference type="AlphaFoldDB" id="A0A7G8BK36"/>
<evidence type="ECO:0000313" key="2">
    <source>
        <dbReference type="EMBL" id="QNI32906.1"/>
    </source>
</evidence>
<protein>
    <submittedName>
        <fullName evidence="2">Uncharacterized protein</fullName>
    </submittedName>
</protein>
<keyword evidence="1" id="KW-1133">Transmembrane helix</keyword>
<feature type="transmembrane region" description="Helical" evidence="1">
    <location>
        <begin position="60"/>
        <end position="81"/>
    </location>
</feature>
<feature type="transmembrane region" description="Helical" evidence="1">
    <location>
        <begin position="105"/>
        <end position="126"/>
    </location>
</feature>
<dbReference type="KEGG" id="adin:H7849_02615"/>
<organism evidence="2 3">
    <name type="scientific">Alloacidobacterium dinghuense</name>
    <dbReference type="NCBI Taxonomy" id="2763107"/>
    <lineage>
        <taxon>Bacteria</taxon>
        <taxon>Pseudomonadati</taxon>
        <taxon>Acidobacteriota</taxon>
        <taxon>Terriglobia</taxon>
        <taxon>Terriglobales</taxon>
        <taxon>Acidobacteriaceae</taxon>
        <taxon>Alloacidobacterium</taxon>
    </lineage>
</organism>
<dbReference type="RefSeq" id="WP_186743915.1">
    <property type="nucleotide sequence ID" value="NZ_CP060394.1"/>
</dbReference>
<evidence type="ECO:0000313" key="3">
    <source>
        <dbReference type="Proteomes" id="UP000515312"/>
    </source>
</evidence>
<gene>
    <name evidence="2" type="ORF">H7849_02615</name>
</gene>
<keyword evidence="1" id="KW-0472">Membrane</keyword>
<feature type="transmembrane region" description="Helical" evidence="1">
    <location>
        <begin position="187"/>
        <end position="203"/>
    </location>
</feature>
<name>A0A7G8BK36_9BACT</name>
<proteinExistence type="predicted"/>
<reference evidence="2 3" key="1">
    <citation type="submission" date="2020-08" db="EMBL/GenBank/DDBJ databases">
        <title>Edaphobacter telluris sp. nov. and Acidobacterium dinghuensis sp. nov., two acidobacteria isolated from forest soil.</title>
        <authorList>
            <person name="Fu J."/>
            <person name="Qiu L."/>
        </authorList>
    </citation>
    <scope>NUCLEOTIDE SEQUENCE [LARGE SCALE GENOMIC DNA]</scope>
    <source>
        <strain evidence="2">4Y35</strain>
    </source>
</reference>
<feature type="transmembrane region" description="Helical" evidence="1">
    <location>
        <begin position="133"/>
        <end position="150"/>
    </location>
</feature>
<feature type="transmembrane region" description="Helical" evidence="1">
    <location>
        <begin position="156"/>
        <end position="175"/>
    </location>
</feature>